<proteinExistence type="predicted"/>
<feature type="non-terminal residue" evidence="2">
    <location>
        <position position="1"/>
    </location>
</feature>
<evidence type="ECO:0000256" key="1">
    <source>
        <dbReference type="SAM" id="MobiDB-lite"/>
    </source>
</evidence>
<accession>Q3S7L8</accession>
<name>Q3S7L8_HV1</name>
<feature type="region of interest" description="Disordered" evidence="1">
    <location>
        <begin position="57"/>
        <end position="92"/>
    </location>
</feature>
<organism evidence="2">
    <name type="scientific">Human immunodeficiency virus type 1</name>
    <name type="common">HIV-1</name>
    <dbReference type="NCBI Taxonomy" id="11676"/>
    <lineage>
        <taxon>Viruses</taxon>
        <taxon>Riboviria</taxon>
        <taxon>Pararnavirae</taxon>
        <taxon>Artverviricota</taxon>
        <taxon>Revtraviricetes</taxon>
        <taxon>Ortervirales</taxon>
        <taxon>Retroviridae</taxon>
        <taxon>Orthoretrovirinae</taxon>
        <taxon>Lentivirus</taxon>
        <taxon>Lentivirus humimdef1</taxon>
    </lineage>
</organism>
<reference evidence="2" key="1">
    <citation type="submission" date="2005-08" db="EMBL/GenBank/DDBJ databases">
        <title>Genomic Diversity of HIV-1 subtypes in Northern Kenya.</title>
        <authorList>
            <person name="Khamadi S.A."/>
            <person name="Ochieng W."/>
            <person name="Lihana R.W."/>
            <person name="Kiptoo M.K."/>
            <person name="Kinyua J.G."/>
            <person name="Lagat N."/>
            <person name="Muriuki J."/>
            <person name="Mwangi J."/>
            <person name="Pelle R."/>
            <person name="Muigai A."/>
            <person name="Carter J."/>
            <person name="Yamada R."/>
            <person name="Mpoke S."/>
        </authorList>
    </citation>
    <scope>NUCLEOTIDE SEQUENCE</scope>
    <source>
        <strain evidence="2">TLHC011F</strain>
    </source>
</reference>
<dbReference type="EMBL" id="DQ155112">
    <property type="protein sequence ID" value="AAZ91638.1"/>
    <property type="molecule type" value="Genomic_DNA"/>
</dbReference>
<gene>
    <name evidence="2" type="primary">pol</name>
</gene>
<evidence type="ECO:0000313" key="2">
    <source>
        <dbReference type="EMBL" id="AAZ91638.1"/>
    </source>
</evidence>
<protein>
    <submittedName>
        <fullName evidence="2">Pol protein</fullName>
    </submittedName>
</protein>
<feature type="non-terminal residue" evidence="2">
    <location>
        <position position="105"/>
    </location>
</feature>
<organismHost>
    <name type="scientific">Homo sapiens</name>
    <name type="common">Human</name>
    <dbReference type="NCBI Taxonomy" id="9606"/>
</organismHost>
<sequence>FFVPTEHARNGILYTKISRKMASESNTHRQWAAISPVLAVKAACWWGKYPTGLWNSLQSPKSRSSKNQWNKGNSGNLWGSSGEQAEHSSGQRSNWARVHFTILKG</sequence>